<dbReference type="SUPFAM" id="SSF52540">
    <property type="entry name" value="P-loop containing nucleoside triphosphate hydrolases"/>
    <property type="match status" value="1"/>
</dbReference>
<dbReference type="Proteomes" id="UP000275395">
    <property type="component" value="Unassembled WGS sequence"/>
</dbReference>
<proteinExistence type="predicted"/>
<dbReference type="InterPro" id="IPR027417">
    <property type="entry name" value="P-loop_NTPase"/>
</dbReference>
<dbReference type="Gene3D" id="3.40.50.300">
    <property type="entry name" value="P-loop containing nucleotide triphosphate hydrolases"/>
    <property type="match status" value="1"/>
</dbReference>
<dbReference type="EMBL" id="RCUW01000003">
    <property type="protein sequence ID" value="RLP70061.1"/>
    <property type="molecule type" value="Genomic_DNA"/>
</dbReference>
<evidence type="ECO:0008006" key="3">
    <source>
        <dbReference type="Google" id="ProtNLM"/>
    </source>
</evidence>
<protein>
    <recommendedName>
        <fullName evidence="3">Recombinase A</fullName>
    </recommendedName>
</protein>
<evidence type="ECO:0000313" key="1">
    <source>
        <dbReference type="EMBL" id="RLP70061.1"/>
    </source>
</evidence>
<comment type="caution">
    <text evidence="1">The sequence shown here is derived from an EMBL/GenBank/DDBJ whole genome shotgun (WGS) entry which is preliminary data.</text>
</comment>
<name>A0A3L6ZR45_9MICO</name>
<dbReference type="RefSeq" id="WP_121657499.1">
    <property type="nucleotide sequence ID" value="NZ_RCUW01000003.1"/>
</dbReference>
<dbReference type="AlphaFoldDB" id="A0A3L6ZR45"/>
<reference evidence="1 2" key="1">
    <citation type="submission" date="2018-10" db="EMBL/GenBank/DDBJ databases">
        <authorList>
            <person name="Li J."/>
        </authorList>
    </citation>
    <scope>NUCLEOTIDE SEQUENCE [LARGE SCALE GENOMIC DNA]</scope>
    <source>
        <strain evidence="1 2">JCM 30549</strain>
    </source>
</reference>
<sequence>MTLTEPATIHSYTPKLYADVAQLIAAGPITPPAPDIGLRRDGFGLFYREQVNSLIGDPESGKTWLALVAAAERLFLNDSVLFIDLDHNGAQGVVSRLQAMGVKGEVLSNPQLFRFSEPEDAVEIDGVVKDAKTWRPSLVIIDSLGELLPVYGASSNSADDFTRVHSRAIKPFATAGAAVVLIDHLAKGTDSRNYGATGTAAKKRAIGGTMLRVNCTEPFTPGTGGRAEIILAKDRHGGLRQVCPPGKEPLAAKFRLIDTNGALDWRIEAPDPGEMPTTPASGKTTATLEDDVASLEALDVAPRSKADVTGRMGWGNDRAMVALREWRTRNAITPPVSPA</sequence>
<evidence type="ECO:0000313" key="2">
    <source>
        <dbReference type="Proteomes" id="UP000275395"/>
    </source>
</evidence>
<gene>
    <name evidence="1" type="ORF">D9V30_05185</name>
</gene>
<dbReference type="Pfam" id="PF13481">
    <property type="entry name" value="AAA_25"/>
    <property type="match status" value="1"/>
</dbReference>
<organism evidence="1 2">
    <name type="scientific">Mycetocola reblochoni</name>
    <dbReference type="NCBI Taxonomy" id="331618"/>
    <lineage>
        <taxon>Bacteria</taxon>
        <taxon>Bacillati</taxon>
        <taxon>Actinomycetota</taxon>
        <taxon>Actinomycetes</taxon>
        <taxon>Micrococcales</taxon>
        <taxon>Microbacteriaceae</taxon>
        <taxon>Mycetocola</taxon>
    </lineage>
</organism>
<accession>A0A3L6ZR45</accession>